<sequence length="161" mass="18505">MSDDFIPTRASLAKKNACKEVEVVTFESYKPKEKKENDKKYAIYEDDFNGEEFNIKQAKHEVMQFGMSGFTSKRKEAAKLQLAIKLGAKPPKSKYKNYKELLVEKKREKNRESKVNKFQQLGKNSVGKSIAKGKSFDRKRKKGKDGILDIYGKVTKVSKKN</sequence>
<dbReference type="OrthoDB" id="10067479at2759"/>
<dbReference type="Pfam" id="PF15375">
    <property type="entry name" value="FSAF1"/>
    <property type="match status" value="1"/>
</dbReference>
<dbReference type="InterPro" id="IPR052852">
    <property type="entry name" value="SSU_Processome_Comp"/>
</dbReference>
<evidence type="ECO:0000313" key="1">
    <source>
        <dbReference type="EMBL" id="CAH0553338.1"/>
    </source>
</evidence>
<dbReference type="PANTHER" id="PTHR28366">
    <property type="entry name" value="CHROMOSOME 1 OPEN READING FRAME 131"/>
    <property type="match status" value="1"/>
</dbReference>
<dbReference type="EMBL" id="OV121134">
    <property type="protein sequence ID" value="CAH0553338.1"/>
    <property type="molecule type" value="Genomic_DNA"/>
</dbReference>
<dbReference type="AlphaFoldDB" id="A0A9P0AZS8"/>
<gene>
    <name evidence="1" type="ORF">MELIAE_LOCUS5349</name>
</gene>
<accession>A0A9P0AZS8</accession>
<protein>
    <submittedName>
        <fullName evidence="1">Uncharacterized protein</fullName>
    </submittedName>
</protein>
<organism evidence="1 2">
    <name type="scientific">Brassicogethes aeneus</name>
    <name type="common">Rape pollen beetle</name>
    <name type="synonym">Meligethes aeneus</name>
    <dbReference type="NCBI Taxonomy" id="1431903"/>
    <lineage>
        <taxon>Eukaryota</taxon>
        <taxon>Metazoa</taxon>
        <taxon>Ecdysozoa</taxon>
        <taxon>Arthropoda</taxon>
        <taxon>Hexapoda</taxon>
        <taxon>Insecta</taxon>
        <taxon>Pterygota</taxon>
        <taxon>Neoptera</taxon>
        <taxon>Endopterygota</taxon>
        <taxon>Coleoptera</taxon>
        <taxon>Polyphaga</taxon>
        <taxon>Cucujiformia</taxon>
        <taxon>Nitidulidae</taxon>
        <taxon>Meligethinae</taxon>
        <taxon>Brassicogethes</taxon>
    </lineage>
</organism>
<dbReference type="Proteomes" id="UP001154078">
    <property type="component" value="Chromosome 3"/>
</dbReference>
<name>A0A9P0AZS8_BRAAE</name>
<dbReference type="PANTHER" id="PTHR28366:SF1">
    <property type="entry name" value="CHROMOSOME 1 OPEN READING FRAME 131"/>
    <property type="match status" value="1"/>
</dbReference>
<dbReference type="InterPro" id="IPR027973">
    <property type="entry name" value="FSAF1-like"/>
</dbReference>
<evidence type="ECO:0000313" key="2">
    <source>
        <dbReference type="Proteomes" id="UP001154078"/>
    </source>
</evidence>
<reference evidence="1" key="1">
    <citation type="submission" date="2021-12" db="EMBL/GenBank/DDBJ databases">
        <authorList>
            <person name="King R."/>
        </authorList>
    </citation>
    <scope>NUCLEOTIDE SEQUENCE</scope>
</reference>
<proteinExistence type="predicted"/>
<keyword evidence="2" id="KW-1185">Reference proteome</keyword>